<dbReference type="RefSeq" id="WP_106136836.1">
    <property type="nucleotide sequence ID" value="NZ_PVTE01000004.1"/>
</dbReference>
<sequence>MRFFTTLLYTLVLSSTGFAQVDSVVVSGRIRNLSARLYREAPTVLIGRNNILQASRELIKPAPLNVDGTFRVSIPLIYTQEELYFNYGRISTAFLAAPGTLTIDLNADSLFTVAVPFRFGGVNAQVNQQYARYKAFEASYPDKPDAKKLSNDISGAVTNTSFVLLNQAFQKTFRAFAAKEKPYPLLARWIEADNRYAAASFLYDRLIVGEDQRQPTALSDSISLTNGIILTASRTQAMNRFATFANRQIVSKASQQAQRGLAVNKLSGLILRYGKNLTDTEKARLQEFAETNAARNADLRFLTDLVRRNNEVIQSLVNYEFLIQESRKQYDDDRREYMTAFWLVNSFPILTLSQDKLLYGYARPQLINRQLGESLDELYRLEVKDSVVMTQAIATLDKSGEATTELEVASGVFVTRDKSGRTTGSALFDNVINANRGKVVYVLFTSNESEAGRQASLDAQRLRNTYDARDLTIVYLPMLTSDEQPVWVEAAARDKLVGDHLLLSSSQLDDIAGRLRYDDLPSATIINRTGKIIKRNAPLPADLDEARKAIDKGL</sequence>
<protein>
    <recommendedName>
        <fullName evidence="4">AhpC/TSA family protein</fullName>
    </recommendedName>
</protein>
<keyword evidence="1" id="KW-0732">Signal</keyword>
<keyword evidence="3" id="KW-1185">Reference proteome</keyword>
<evidence type="ECO:0000313" key="3">
    <source>
        <dbReference type="Proteomes" id="UP000238375"/>
    </source>
</evidence>
<proteinExistence type="predicted"/>
<dbReference type="OrthoDB" id="908604at2"/>
<evidence type="ECO:0008006" key="4">
    <source>
        <dbReference type="Google" id="ProtNLM"/>
    </source>
</evidence>
<gene>
    <name evidence="2" type="ORF">CLV58_10497</name>
</gene>
<dbReference type="AlphaFoldDB" id="A0A2T0TBC4"/>
<comment type="caution">
    <text evidence="2">The sequence shown here is derived from an EMBL/GenBank/DDBJ whole genome shotgun (WGS) entry which is preliminary data.</text>
</comment>
<evidence type="ECO:0000313" key="2">
    <source>
        <dbReference type="EMBL" id="PRY42967.1"/>
    </source>
</evidence>
<feature type="signal peptide" evidence="1">
    <location>
        <begin position="1"/>
        <end position="19"/>
    </location>
</feature>
<name>A0A2T0TBC4_9BACT</name>
<feature type="chain" id="PRO_5015743004" description="AhpC/TSA family protein" evidence="1">
    <location>
        <begin position="20"/>
        <end position="554"/>
    </location>
</feature>
<dbReference type="Proteomes" id="UP000238375">
    <property type="component" value="Unassembled WGS sequence"/>
</dbReference>
<organism evidence="2 3">
    <name type="scientific">Spirosoma oryzae</name>
    <dbReference type="NCBI Taxonomy" id="1469603"/>
    <lineage>
        <taxon>Bacteria</taxon>
        <taxon>Pseudomonadati</taxon>
        <taxon>Bacteroidota</taxon>
        <taxon>Cytophagia</taxon>
        <taxon>Cytophagales</taxon>
        <taxon>Cytophagaceae</taxon>
        <taxon>Spirosoma</taxon>
    </lineage>
</organism>
<evidence type="ECO:0000256" key="1">
    <source>
        <dbReference type="SAM" id="SignalP"/>
    </source>
</evidence>
<reference evidence="2 3" key="1">
    <citation type="submission" date="2018-03" db="EMBL/GenBank/DDBJ databases">
        <title>Genomic Encyclopedia of Archaeal and Bacterial Type Strains, Phase II (KMG-II): from individual species to whole genera.</title>
        <authorList>
            <person name="Goeker M."/>
        </authorList>
    </citation>
    <scope>NUCLEOTIDE SEQUENCE [LARGE SCALE GENOMIC DNA]</scope>
    <source>
        <strain evidence="2 3">DSM 28354</strain>
    </source>
</reference>
<dbReference type="EMBL" id="PVTE01000004">
    <property type="protein sequence ID" value="PRY42967.1"/>
    <property type="molecule type" value="Genomic_DNA"/>
</dbReference>
<accession>A0A2T0TBC4</accession>
<dbReference type="Gene3D" id="3.40.30.10">
    <property type="entry name" value="Glutaredoxin"/>
    <property type="match status" value="1"/>
</dbReference>